<evidence type="ECO:0000313" key="1">
    <source>
        <dbReference type="EMBL" id="RTR26680.1"/>
    </source>
</evidence>
<organism evidence="1 2">
    <name type="scientific">Deinococcus radiophilus</name>
    <dbReference type="NCBI Taxonomy" id="32062"/>
    <lineage>
        <taxon>Bacteria</taxon>
        <taxon>Thermotogati</taxon>
        <taxon>Deinococcota</taxon>
        <taxon>Deinococci</taxon>
        <taxon>Deinococcales</taxon>
        <taxon>Deinococcaceae</taxon>
        <taxon>Deinococcus</taxon>
    </lineage>
</organism>
<dbReference type="AlphaFoldDB" id="A0A431VTZ5"/>
<reference evidence="1 2" key="1">
    <citation type="submission" date="2018-12" db="EMBL/GenBank/DDBJ databases">
        <title>Deinococcus radiophilus ATCC 27603 genome sequencing and assembly.</title>
        <authorList>
            <person name="Maclea K.S."/>
            <person name="Maynard C.R."/>
        </authorList>
    </citation>
    <scope>NUCLEOTIDE SEQUENCE [LARGE SCALE GENOMIC DNA]</scope>
    <source>
        <strain evidence="1 2">ATCC 27603</strain>
    </source>
</reference>
<protein>
    <submittedName>
        <fullName evidence="1">Uncharacterized protein</fullName>
    </submittedName>
</protein>
<comment type="caution">
    <text evidence="1">The sequence shown here is derived from an EMBL/GenBank/DDBJ whole genome shotgun (WGS) entry which is preliminary data.</text>
</comment>
<gene>
    <name evidence="1" type="ORF">EJ104_07880</name>
</gene>
<dbReference type="EMBL" id="RXPE01000014">
    <property type="protein sequence ID" value="RTR26680.1"/>
    <property type="molecule type" value="Genomic_DNA"/>
</dbReference>
<dbReference type="OrthoDB" id="72491at2"/>
<dbReference type="Proteomes" id="UP000277766">
    <property type="component" value="Unassembled WGS sequence"/>
</dbReference>
<proteinExistence type="predicted"/>
<keyword evidence="2" id="KW-1185">Reference proteome</keyword>
<dbReference type="RefSeq" id="WP_126352209.1">
    <property type="nucleotide sequence ID" value="NZ_CP086380.1"/>
</dbReference>
<evidence type="ECO:0000313" key="2">
    <source>
        <dbReference type="Proteomes" id="UP000277766"/>
    </source>
</evidence>
<accession>A0A431VTZ5</accession>
<name>A0A431VTZ5_9DEIO</name>
<sequence length="132" mass="14715">MTDHSDSAEHLVLTASAWQDWLDSLCDLPDGPAALSPEDRPKEAQPLDAYGLSAYAEALLSAEVDGELWDTYGDLELEGAQDEESAWREIKAFYADRGYALVTVQGTEEPEEWILAPELVSRLKLREFTQGR</sequence>